<dbReference type="EMBL" id="JAQQWP010000011">
    <property type="protein sequence ID" value="KAK8095679.1"/>
    <property type="molecule type" value="Genomic_DNA"/>
</dbReference>
<keyword evidence="4 6" id="KW-0479">Metal-binding</keyword>
<dbReference type="PRINTS" id="PR00385">
    <property type="entry name" value="P450"/>
</dbReference>
<dbReference type="PANTHER" id="PTHR24305">
    <property type="entry name" value="CYTOCHROME P450"/>
    <property type="match status" value="1"/>
</dbReference>
<dbReference type="AlphaFoldDB" id="A0AAW0Q586"/>
<evidence type="ECO:0000256" key="1">
    <source>
        <dbReference type="ARBA" id="ARBA00001971"/>
    </source>
</evidence>
<dbReference type="InterPro" id="IPR050121">
    <property type="entry name" value="Cytochrome_P450_monoxygenase"/>
</dbReference>
<dbReference type="GO" id="GO:0016705">
    <property type="term" value="F:oxidoreductase activity, acting on paired donors, with incorporation or reduction of molecular oxygen"/>
    <property type="evidence" value="ECO:0007669"/>
    <property type="project" value="InterPro"/>
</dbReference>
<sequence length="515" mass="58138">MNSTIASIPKLLETLVPQARQWVGLHPWITILTIITAQLVLTRYSKGLRHVPGPFVASFSNFWKLRAVWNANMHRENIRVHEDYGPIVRIGPNHVSANDPESVRAIYGVKNVFPKTAFYPLAEAIYNAKFLPTLFTTESNAYHMRLKSGAMKAFSMDVVVGLEPFADKCIDVLLRRLREVTNNGEKPINPVDWMQYFAFDVLGEINFSKDLGFMEKGYDLDGIIGAIGGILSYVSLIGQVPRVHKFLLGNPLLPKLFPAIEKTNHVLQFSLARVKERLDKPVDRKDLLNQLLATHRADPEALTMDEIIAITTTNVIAGSDTTAASMASVMYHLSKYPHARAKLQEEIESAVRDGRASTPITYAEATKLPYLSAVINEAMRIHPPTGFILERRVPAGGLMLHGIHLPENTIVGVNAWALHYNKDVFGHDVHAFRPERWVEGDEEKLKEMKRNMFAFGAGPRSCIGKNISILEMWKVIFELYRAFDIDLAKDKEWDTKGHWFVTPSNVEMYVRPKAQ</sequence>
<dbReference type="GO" id="GO:0020037">
    <property type="term" value="F:heme binding"/>
    <property type="evidence" value="ECO:0007669"/>
    <property type="project" value="InterPro"/>
</dbReference>
<dbReference type="GO" id="GO:0005506">
    <property type="term" value="F:iron ion binding"/>
    <property type="evidence" value="ECO:0007669"/>
    <property type="project" value="InterPro"/>
</dbReference>
<dbReference type="InterPro" id="IPR017972">
    <property type="entry name" value="Cyt_P450_CS"/>
</dbReference>
<evidence type="ECO:0000256" key="2">
    <source>
        <dbReference type="ARBA" id="ARBA00010617"/>
    </source>
</evidence>
<evidence type="ECO:0000313" key="9">
    <source>
        <dbReference type="Proteomes" id="UP001392437"/>
    </source>
</evidence>
<dbReference type="PANTHER" id="PTHR24305:SF232">
    <property type="entry name" value="P450, PUTATIVE (EUROFUNG)-RELATED"/>
    <property type="match status" value="1"/>
</dbReference>
<comment type="caution">
    <text evidence="8">The sequence shown here is derived from an EMBL/GenBank/DDBJ whole genome shotgun (WGS) entry which is preliminary data.</text>
</comment>
<evidence type="ECO:0000313" key="8">
    <source>
        <dbReference type="EMBL" id="KAK8095679.1"/>
    </source>
</evidence>
<dbReference type="Gene3D" id="1.10.630.10">
    <property type="entry name" value="Cytochrome P450"/>
    <property type="match status" value="1"/>
</dbReference>
<evidence type="ECO:0000256" key="6">
    <source>
        <dbReference type="PIRSR" id="PIRSR602401-1"/>
    </source>
</evidence>
<dbReference type="Proteomes" id="UP001392437">
    <property type="component" value="Unassembled WGS sequence"/>
</dbReference>
<evidence type="ECO:0000256" key="3">
    <source>
        <dbReference type="ARBA" id="ARBA00022617"/>
    </source>
</evidence>
<dbReference type="PRINTS" id="PR00463">
    <property type="entry name" value="EP450I"/>
</dbReference>
<dbReference type="Pfam" id="PF00067">
    <property type="entry name" value="p450"/>
    <property type="match status" value="1"/>
</dbReference>
<comment type="similarity">
    <text evidence="2 7">Belongs to the cytochrome P450 family.</text>
</comment>
<organism evidence="8 9">
    <name type="scientific">Apiospora kogelbergensis</name>
    <dbReference type="NCBI Taxonomy" id="1337665"/>
    <lineage>
        <taxon>Eukaryota</taxon>
        <taxon>Fungi</taxon>
        <taxon>Dikarya</taxon>
        <taxon>Ascomycota</taxon>
        <taxon>Pezizomycotina</taxon>
        <taxon>Sordariomycetes</taxon>
        <taxon>Xylariomycetidae</taxon>
        <taxon>Amphisphaeriales</taxon>
        <taxon>Apiosporaceae</taxon>
        <taxon>Apiospora</taxon>
    </lineage>
</organism>
<proteinExistence type="inferred from homology"/>
<name>A0AAW0Q586_9PEZI</name>
<reference evidence="8 9" key="1">
    <citation type="submission" date="2023-01" db="EMBL/GenBank/DDBJ databases">
        <title>Analysis of 21 Apiospora genomes using comparative genomics revels a genus with tremendous synthesis potential of carbohydrate active enzymes and secondary metabolites.</title>
        <authorList>
            <person name="Sorensen T."/>
        </authorList>
    </citation>
    <scope>NUCLEOTIDE SEQUENCE [LARGE SCALE GENOMIC DNA]</scope>
    <source>
        <strain evidence="8 9">CBS 117206</strain>
    </source>
</reference>
<accession>A0AAW0Q586</accession>
<dbReference type="InterPro" id="IPR036396">
    <property type="entry name" value="Cyt_P450_sf"/>
</dbReference>
<comment type="cofactor">
    <cofactor evidence="1 6">
        <name>heme</name>
        <dbReference type="ChEBI" id="CHEBI:30413"/>
    </cofactor>
</comment>
<dbReference type="PROSITE" id="PS00086">
    <property type="entry name" value="CYTOCHROME_P450"/>
    <property type="match status" value="1"/>
</dbReference>
<keyword evidence="5 6" id="KW-0408">Iron</keyword>
<protein>
    <recommendedName>
        <fullName evidence="10">Cytochrome P450</fullName>
    </recommendedName>
</protein>
<keyword evidence="7" id="KW-0560">Oxidoreductase</keyword>
<dbReference type="InterPro" id="IPR001128">
    <property type="entry name" value="Cyt_P450"/>
</dbReference>
<keyword evidence="9" id="KW-1185">Reference proteome</keyword>
<dbReference type="FunFam" id="1.10.630.10:FF:000050">
    <property type="entry name" value="Cytochrome P450 monooxygenase"/>
    <property type="match status" value="1"/>
</dbReference>
<keyword evidence="7" id="KW-0503">Monooxygenase</keyword>
<dbReference type="GO" id="GO:0004497">
    <property type="term" value="F:monooxygenase activity"/>
    <property type="evidence" value="ECO:0007669"/>
    <property type="project" value="UniProtKB-KW"/>
</dbReference>
<gene>
    <name evidence="8" type="ORF">PG999_013701</name>
</gene>
<dbReference type="InterPro" id="IPR002401">
    <property type="entry name" value="Cyt_P450_E_grp-I"/>
</dbReference>
<evidence type="ECO:0008006" key="10">
    <source>
        <dbReference type="Google" id="ProtNLM"/>
    </source>
</evidence>
<keyword evidence="3 6" id="KW-0349">Heme</keyword>
<evidence type="ECO:0000256" key="5">
    <source>
        <dbReference type="ARBA" id="ARBA00023004"/>
    </source>
</evidence>
<evidence type="ECO:0000256" key="4">
    <source>
        <dbReference type="ARBA" id="ARBA00022723"/>
    </source>
</evidence>
<dbReference type="CDD" id="cd11060">
    <property type="entry name" value="CYP57A1-like"/>
    <property type="match status" value="1"/>
</dbReference>
<evidence type="ECO:0000256" key="7">
    <source>
        <dbReference type="RuleBase" id="RU000461"/>
    </source>
</evidence>
<feature type="binding site" description="axial binding residue" evidence="6">
    <location>
        <position position="462"/>
    </location>
    <ligand>
        <name>heme</name>
        <dbReference type="ChEBI" id="CHEBI:30413"/>
    </ligand>
    <ligandPart>
        <name>Fe</name>
        <dbReference type="ChEBI" id="CHEBI:18248"/>
    </ligandPart>
</feature>
<dbReference type="SUPFAM" id="SSF48264">
    <property type="entry name" value="Cytochrome P450"/>
    <property type="match status" value="1"/>
</dbReference>